<dbReference type="GeneID" id="91104573"/>
<organism evidence="3 4">
    <name type="scientific">Kwoniella europaea PYCC6329</name>
    <dbReference type="NCBI Taxonomy" id="1423913"/>
    <lineage>
        <taxon>Eukaryota</taxon>
        <taxon>Fungi</taxon>
        <taxon>Dikarya</taxon>
        <taxon>Basidiomycota</taxon>
        <taxon>Agaricomycotina</taxon>
        <taxon>Tremellomycetes</taxon>
        <taxon>Tremellales</taxon>
        <taxon>Cryptococcaceae</taxon>
        <taxon>Kwoniella</taxon>
    </lineage>
</organism>
<feature type="domain" description="F-box" evidence="2">
    <location>
        <begin position="45"/>
        <end position="86"/>
    </location>
</feature>
<accession>A0AAX4KMI5</accession>
<feature type="region of interest" description="Disordered" evidence="1">
    <location>
        <begin position="1"/>
        <end position="40"/>
    </location>
</feature>
<protein>
    <recommendedName>
        <fullName evidence="2">F-box domain-containing protein</fullName>
    </recommendedName>
</protein>
<dbReference type="AlphaFoldDB" id="A0AAX4KMI5"/>
<dbReference type="SUPFAM" id="SSF81383">
    <property type="entry name" value="F-box domain"/>
    <property type="match status" value="1"/>
</dbReference>
<evidence type="ECO:0000259" key="2">
    <source>
        <dbReference type="SMART" id="SM00256"/>
    </source>
</evidence>
<feature type="compositionally biased region" description="Basic residues" evidence="1">
    <location>
        <begin position="1"/>
        <end position="11"/>
    </location>
</feature>
<feature type="compositionally biased region" description="Polar residues" evidence="1">
    <location>
        <begin position="26"/>
        <end position="40"/>
    </location>
</feature>
<dbReference type="EMBL" id="CP144089">
    <property type="protein sequence ID" value="WWD07671.1"/>
    <property type="molecule type" value="Genomic_DNA"/>
</dbReference>
<dbReference type="InterPro" id="IPR036047">
    <property type="entry name" value="F-box-like_dom_sf"/>
</dbReference>
<proteinExistence type="predicted"/>
<dbReference type="SMART" id="SM00256">
    <property type="entry name" value="FBOX"/>
    <property type="match status" value="1"/>
</dbReference>
<evidence type="ECO:0000256" key="1">
    <source>
        <dbReference type="SAM" id="MobiDB-lite"/>
    </source>
</evidence>
<name>A0AAX4KMI5_9TREE</name>
<reference evidence="3 4" key="1">
    <citation type="submission" date="2024-01" db="EMBL/GenBank/DDBJ databases">
        <title>Comparative genomics of Cryptococcus and Kwoniella reveals pathogenesis evolution and contrasting modes of karyotype evolution via chromosome fusion or intercentromeric recombination.</title>
        <authorList>
            <person name="Coelho M.A."/>
            <person name="David-Palma M."/>
            <person name="Shea T."/>
            <person name="Bowers K."/>
            <person name="McGinley-Smith S."/>
            <person name="Mohammad A.W."/>
            <person name="Gnirke A."/>
            <person name="Yurkov A.M."/>
            <person name="Nowrousian M."/>
            <person name="Sun S."/>
            <person name="Cuomo C.A."/>
            <person name="Heitman J."/>
        </authorList>
    </citation>
    <scope>NUCLEOTIDE SEQUENCE [LARGE SCALE GENOMIC DNA]</scope>
    <source>
        <strain evidence="3 4">PYCC6329</strain>
    </source>
</reference>
<dbReference type="Gene3D" id="1.20.1280.50">
    <property type="match status" value="1"/>
</dbReference>
<gene>
    <name evidence="3" type="ORF">V865_005772</name>
</gene>
<sequence>MARSTRPKPKPKSTSSRASITEDKTTSSSNHPTLPFHSQGQPTSLPIEIILQILSYLSNDQTSLLSCSRVSKAFHKLSSPLLWHHLKLSPFFAKPRLVSANDVGVYRKIEDPQKAHCGSIGTGKKDFKPLLKHVEKFYLESHTPEWCFHGYNTSLKLPNLQILELDILPMRKQAHRKIHLCDPTLTSRNQYNPNCRLLRDLTPSTIILRDDFNKGLDLCKGSIPLSIWKCVEELVLVSPVRDIPCLELEPVAAPIPLTLKDLERLTWIFHPPPALDGGEKVMYKLDAPHRPDLYNAIQIIHLIIQLKNIQSVKLVNAGILASLIEENSGATKDQLHWESKDYILGKFGAEMRKMGWTEGKIGEWKDKIEFLTFEEWEEEQGWVRMFEGGEVDWWKKAMRG</sequence>
<dbReference type="InterPro" id="IPR001810">
    <property type="entry name" value="F-box_dom"/>
</dbReference>
<dbReference type="Pfam" id="PF12937">
    <property type="entry name" value="F-box-like"/>
    <property type="match status" value="1"/>
</dbReference>
<dbReference type="KEGG" id="ker:91104573"/>
<keyword evidence="4" id="KW-1185">Reference proteome</keyword>
<dbReference type="RefSeq" id="XP_066085638.1">
    <property type="nucleotide sequence ID" value="XM_066229541.1"/>
</dbReference>
<evidence type="ECO:0000313" key="3">
    <source>
        <dbReference type="EMBL" id="WWD07671.1"/>
    </source>
</evidence>
<evidence type="ECO:0000313" key="4">
    <source>
        <dbReference type="Proteomes" id="UP001358614"/>
    </source>
</evidence>
<dbReference type="Proteomes" id="UP001358614">
    <property type="component" value="Chromosome 1"/>
</dbReference>